<dbReference type="Proteomes" id="UP000078148">
    <property type="component" value="Chromosome"/>
</dbReference>
<dbReference type="GO" id="GO:0016301">
    <property type="term" value="F:kinase activity"/>
    <property type="evidence" value="ECO:0007669"/>
    <property type="project" value="UniProtKB-KW"/>
</dbReference>
<reference evidence="1 2" key="2">
    <citation type="journal article" date="2016" name="Int. J. Syst. Evol. Microbiol.">
        <title>Paenibacillus bovis sp. nov., isolated from raw yak (Bos grunniens) milk.</title>
        <authorList>
            <person name="Gao C."/>
            <person name="Han J."/>
            <person name="Liu Z."/>
            <person name="Xu X."/>
            <person name="Hang F."/>
            <person name="Wu Z."/>
        </authorList>
    </citation>
    <scope>NUCLEOTIDE SEQUENCE [LARGE SCALE GENOMIC DNA]</scope>
    <source>
        <strain evidence="1 2">BD3526</strain>
    </source>
</reference>
<dbReference type="GO" id="GO:0005737">
    <property type="term" value="C:cytoplasm"/>
    <property type="evidence" value="ECO:0007669"/>
    <property type="project" value="TreeGrafter"/>
</dbReference>
<dbReference type="AlphaFoldDB" id="A0A172ZJE5"/>
<proteinExistence type="predicted"/>
<reference evidence="2" key="1">
    <citation type="submission" date="2015-10" db="EMBL/GenBank/DDBJ databases">
        <title>Genome of Paenibacillus bovis sp. nov.</title>
        <authorList>
            <person name="Wu Z."/>
            <person name="Gao C."/>
            <person name="Liu Z."/>
            <person name="Zheng H."/>
        </authorList>
    </citation>
    <scope>NUCLEOTIDE SEQUENCE [LARGE SCALE GENOMIC DNA]</scope>
    <source>
        <strain evidence="2">BD3526</strain>
    </source>
</reference>
<name>A0A172ZJE5_9BACL</name>
<dbReference type="STRING" id="1616788.AR543_16230"/>
<dbReference type="InterPro" id="IPR013078">
    <property type="entry name" value="His_Pase_superF_clade-1"/>
</dbReference>
<gene>
    <name evidence="1" type="ORF">AR543_16230</name>
</gene>
<dbReference type="InterPro" id="IPR050275">
    <property type="entry name" value="PGM_Phosphatase"/>
</dbReference>
<dbReference type="RefSeq" id="WP_060535508.1">
    <property type="nucleotide sequence ID" value="NZ_CP013023.1"/>
</dbReference>
<evidence type="ECO:0000313" key="1">
    <source>
        <dbReference type="EMBL" id="ANF97397.1"/>
    </source>
</evidence>
<accession>A0A172ZJE5</accession>
<dbReference type="KEGG" id="pbv:AR543_16230"/>
<dbReference type="CDD" id="cd07067">
    <property type="entry name" value="HP_PGM_like"/>
    <property type="match status" value="1"/>
</dbReference>
<keyword evidence="1" id="KW-0808">Transferase</keyword>
<dbReference type="Pfam" id="PF00300">
    <property type="entry name" value="His_Phos_1"/>
    <property type="match status" value="1"/>
</dbReference>
<dbReference type="GO" id="GO:0016791">
    <property type="term" value="F:phosphatase activity"/>
    <property type="evidence" value="ECO:0007669"/>
    <property type="project" value="TreeGrafter"/>
</dbReference>
<dbReference type="PANTHER" id="PTHR48100">
    <property type="entry name" value="BROAD-SPECIFICITY PHOSPHATASE YOR283W-RELATED"/>
    <property type="match status" value="1"/>
</dbReference>
<keyword evidence="1" id="KW-0418">Kinase</keyword>
<dbReference type="EMBL" id="CP013023">
    <property type="protein sequence ID" value="ANF97397.1"/>
    <property type="molecule type" value="Genomic_DNA"/>
</dbReference>
<dbReference type="Gene3D" id="3.40.50.1240">
    <property type="entry name" value="Phosphoglycerate mutase-like"/>
    <property type="match status" value="1"/>
</dbReference>
<organism evidence="1 2">
    <name type="scientific">Paenibacillus bovis</name>
    <dbReference type="NCBI Taxonomy" id="1616788"/>
    <lineage>
        <taxon>Bacteria</taxon>
        <taxon>Bacillati</taxon>
        <taxon>Bacillota</taxon>
        <taxon>Bacilli</taxon>
        <taxon>Bacillales</taxon>
        <taxon>Paenibacillaceae</taxon>
        <taxon>Paenibacillus</taxon>
    </lineage>
</organism>
<keyword evidence="2" id="KW-1185">Reference proteome</keyword>
<evidence type="ECO:0000313" key="2">
    <source>
        <dbReference type="Proteomes" id="UP000078148"/>
    </source>
</evidence>
<dbReference type="PANTHER" id="PTHR48100:SF62">
    <property type="entry name" value="GLUCOSYL-3-PHOSPHOGLYCERATE PHOSPHATASE"/>
    <property type="match status" value="1"/>
</dbReference>
<protein>
    <submittedName>
        <fullName evidence="1">Phosphoglycerate kinase</fullName>
    </submittedName>
</protein>
<dbReference type="SUPFAM" id="SSF53254">
    <property type="entry name" value="Phosphoglycerate mutase-like"/>
    <property type="match status" value="1"/>
</dbReference>
<dbReference type="InterPro" id="IPR029033">
    <property type="entry name" value="His_PPase_superfam"/>
</dbReference>
<sequence>MSTTFLLIRHALKEKTRGDVGITDEGKSQAQLTAAYLQQYSVTAVIASPLRRVEETAAYIATAVQSPLQKEPRLRERANWGDMPGQTFEQFVEMWERCTADRNYIPPVGDSAGQAGERLGMVLSELAEQYPVDSTIVIVTHGGLITDWLVGAIPQQQLTQWHPEFIAVQSTLIPECSITELVYDKGKYKLISFASISHLNKERIEQKGK</sequence>
<dbReference type="OrthoDB" id="9782128at2"/>
<dbReference type="SMART" id="SM00855">
    <property type="entry name" value="PGAM"/>
    <property type="match status" value="1"/>
</dbReference>